<evidence type="ECO:0000256" key="2">
    <source>
        <dbReference type="ARBA" id="ARBA00022679"/>
    </source>
</evidence>
<feature type="domain" description="Carbohydrate kinase PfkB" evidence="5">
    <location>
        <begin position="35"/>
        <end position="292"/>
    </location>
</feature>
<feature type="region of interest" description="Disordered" evidence="4">
    <location>
        <begin position="269"/>
        <end position="306"/>
    </location>
</feature>
<sequence>MAEPPQPTDATLGVLGDLLEDIVVWLDQPLRTGTDNPVSIHRSRGGSAANVASFAAELLPTSFIGRVGADQLGDSLVAHLRAANVDVRAQRGGRTGSIVVLVDEHGERTMLPDRGAAAELAEVPTSWLDGIALLHVPAYAFAVEPSARHTRQLLHTAAARGITLTMDASSTGLLEDLGTRRFLELVAELRPAVLFANASEAELLGLTEATPPPETSYVIKNGAAPTTIVDSSGSRQIPVPPAPIARDTTGAGDAFAAAYLSTLLHGGKPDEAAEAGHHLAAQVLRTPGAGRSRHADHSPSQEDTDL</sequence>
<dbReference type="AlphaFoldDB" id="A0A4V2ST45"/>
<dbReference type="SUPFAM" id="SSF53613">
    <property type="entry name" value="Ribokinase-like"/>
    <property type="match status" value="1"/>
</dbReference>
<evidence type="ECO:0000259" key="5">
    <source>
        <dbReference type="Pfam" id="PF00294"/>
    </source>
</evidence>
<comment type="similarity">
    <text evidence="1">Belongs to the carbohydrate kinase PfkB family.</text>
</comment>
<dbReference type="InterPro" id="IPR011611">
    <property type="entry name" value="PfkB_dom"/>
</dbReference>
<reference evidence="6 7" key="1">
    <citation type="submission" date="2019-03" db="EMBL/GenBank/DDBJ databases">
        <title>Genomic Encyclopedia of Type Strains, Phase IV (KMG-IV): sequencing the most valuable type-strain genomes for metagenomic binning, comparative biology and taxonomic classification.</title>
        <authorList>
            <person name="Goeker M."/>
        </authorList>
    </citation>
    <scope>NUCLEOTIDE SEQUENCE [LARGE SCALE GENOMIC DNA]</scope>
    <source>
        <strain evidence="6 7">DSM 45765</strain>
    </source>
</reference>
<dbReference type="InterPro" id="IPR002173">
    <property type="entry name" value="Carboh/pur_kinase_PfkB_CS"/>
</dbReference>
<evidence type="ECO:0000313" key="6">
    <source>
        <dbReference type="EMBL" id="TCP49356.1"/>
    </source>
</evidence>
<evidence type="ECO:0000256" key="1">
    <source>
        <dbReference type="ARBA" id="ARBA00010688"/>
    </source>
</evidence>
<dbReference type="GO" id="GO:0016301">
    <property type="term" value="F:kinase activity"/>
    <property type="evidence" value="ECO:0007669"/>
    <property type="project" value="UniProtKB-KW"/>
</dbReference>
<dbReference type="PANTHER" id="PTHR43320:SF3">
    <property type="entry name" value="CARBOHYDRATE KINASE PFKB DOMAIN-CONTAINING PROTEIN"/>
    <property type="match status" value="1"/>
</dbReference>
<evidence type="ECO:0000256" key="3">
    <source>
        <dbReference type="ARBA" id="ARBA00022777"/>
    </source>
</evidence>
<gene>
    <name evidence="6" type="ORF">EV191_109178</name>
</gene>
<accession>A0A4V2ST45</accession>
<protein>
    <submittedName>
        <fullName evidence="6">Sugar/nucleoside kinase (Ribokinase family)</fullName>
    </submittedName>
</protein>
<keyword evidence="7" id="KW-1185">Reference proteome</keyword>
<proteinExistence type="inferred from homology"/>
<dbReference type="RefSeq" id="WP_132878644.1">
    <property type="nucleotide sequence ID" value="NZ_SLXQ01000009.1"/>
</dbReference>
<dbReference type="EMBL" id="SLXQ01000009">
    <property type="protein sequence ID" value="TCP49356.1"/>
    <property type="molecule type" value="Genomic_DNA"/>
</dbReference>
<evidence type="ECO:0000313" key="7">
    <source>
        <dbReference type="Proteomes" id="UP000294911"/>
    </source>
</evidence>
<dbReference type="InterPro" id="IPR029056">
    <property type="entry name" value="Ribokinase-like"/>
</dbReference>
<dbReference type="Proteomes" id="UP000294911">
    <property type="component" value="Unassembled WGS sequence"/>
</dbReference>
<dbReference type="Pfam" id="PF00294">
    <property type="entry name" value="PfkB"/>
    <property type="match status" value="1"/>
</dbReference>
<dbReference type="InterPro" id="IPR052700">
    <property type="entry name" value="Carb_kinase_PfkB-like"/>
</dbReference>
<organism evidence="6 7">
    <name type="scientific">Tamaricihabitans halophyticus</name>
    <dbReference type="NCBI Taxonomy" id="1262583"/>
    <lineage>
        <taxon>Bacteria</taxon>
        <taxon>Bacillati</taxon>
        <taxon>Actinomycetota</taxon>
        <taxon>Actinomycetes</taxon>
        <taxon>Pseudonocardiales</taxon>
        <taxon>Pseudonocardiaceae</taxon>
        <taxon>Tamaricihabitans</taxon>
    </lineage>
</organism>
<evidence type="ECO:0000256" key="4">
    <source>
        <dbReference type="SAM" id="MobiDB-lite"/>
    </source>
</evidence>
<name>A0A4V2ST45_9PSEU</name>
<dbReference type="Gene3D" id="3.40.1190.20">
    <property type="match status" value="1"/>
</dbReference>
<comment type="caution">
    <text evidence="6">The sequence shown here is derived from an EMBL/GenBank/DDBJ whole genome shotgun (WGS) entry which is preliminary data.</text>
</comment>
<dbReference type="PANTHER" id="PTHR43320">
    <property type="entry name" value="SUGAR KINASE"/>
    <property type="match status" value="1"/>
</dbReference>
<keyword evidence="2" id="KW-0808">Transferase</keyword>
<keyword evidence="3 6" id="KW-0418">Kinase</keyword>
<dbReference type="OrthoDB" id="9808601at2"/>
<dbReference type="PROSITE" id="PS00584">
    <property type="entry name" value="PFKB_KINASES_2"/>
    <property type="match status" value="1"/>
</dbReference>